<evidence type="ECO:0000313" key="2">
    <source>
        <dbReference type="Proteomes" id="UP000265618"/>
    </source>
</evidence>
<sequence>MAVDGYVYGREQLENVVKLLLPGRTPNYKMSEEERVLFIRAYFYLGIEHDDSKATSQGTDVPSWTFPQGTVIPLPLLQFFDNVPVDFHSGPLRVKDFNALYPLFDVINREADRVEDHNAGRGMMASTQLDPMNQTQPWHSDRYIFYSTTHDHTMSLDRIALVRIGYALVEPHFNRLAATGKNYMKWCACIHPPTYWYVTPISLCIS</sequence>
<name>A0A9K3CSG4_9EUKA</name>
<protein>
    <submittedName>
        <fullName evidence="1">Uncharacterized protein</fullName>
    </submittedName>
</protein>
<proteinExistence type="predicted"/>
<dbReference type="AlphaFoldDB" id="A0A9K3CSG4"/>
<dbReference type="EMBL" id="BDIP01000575">
    <property type="protein sequence ID" value="GIQ82052.1"/>
    <property type="molecule type" value="Genomic_DNA"/>
</dbReference>
<reference evidence="1 2" key="1">
    <citation type="journal article" date="2018" name="PLoS ONE">
        <title>The draft genome of Kipferlia bialata reveals reductive genome evolution in fornicate parasites.</title>
        <authorList>
            <person name="Tanifuji G."/>
            <person name="Takabayashi S."/>
            <person name="Kume K."/>
            <person name="Takagi M."/>
            <person name="Nakayama T."/>
            <person name="Kamikawa R."/>
            <person name="Inagaki Y."/>
            <person name="Hashimoto T."/>
        </authorList>
    </citation>
    <scope>NUCLEOTIDE SEQUENCE [LARGE SCALE GENOMIC DNA]</scope>
    <source>
        <strain evidence="1">NY0173</strain>
    </source>
</reference>
<keyword evidence="2" id="KW-1185">Reference proteome</keyword>
<accession>A0A9K3CSG4</accession>
<dbReference type="Proteomes" id="UP000265618">
    <property type="component" value="Unassembled WGS sequence"/>
</dbReference>
<comment type="caution">
    <text evidence="1">The sequence shown here is derived from an EMBL/GenBank/DDBJ whole genome shotgun (WGS) entry which is preliminary data.</text>
</comment>
<gene>
    <name evidence="1" type="ORF">KIPB_003126</name>
</gene>
<organism evidence="1 2">
    <name type="scientific">Kipferlia bialata</name>
    <dbReference type="NCBI Taxonomy" id="797122"/>
    <lineage>
        <taxon>Eukaryota</taxon>
        <taxon>Metamonada</taxon>
        <taxon>Carpediemonas-like organisms</taxon>
        <taxon>Kipferlia</taxon>
    </lineage>
</organism>
<evidence type="ECO:0000313" key="1">
    <source>
        <dbReference type="EMBL" id="GIQ82052.1"/>
    </source>
</evidence>